<evidence type="ECO:0000256" key="5">
    <source>
        <dbReference type="ARBA" id="ARBA00022519"/>
    </source>
</evidence>
<dbReference type="GO" id="GO:0005524">
    <property type="term" value="F:ATP binding"/>
    <property type="evidence" value="ECO:0007669"/>
    <property type="project" value="UniProtKB-KW"/>
</dbReference>
<dbReference type="InterPro" id="IPR017871">
    <property type="entry name" value="ABC_transporter-like_CS"/>
</dbReference>
<dbReference type="InterPro" id="IPR027417">
    <property type="entry name" value="P-loop_NTPase"/>
</dbReference>
<dbReference type="EMBL" id="CP037901">
    <property type="protein sequence ID" value="QBP13027.1"/>
    <property type="molecule type" value="Genomic_DNA"/>
</dbReference>
<evidence type="ECO:0000313" key="10">
    <source>
        <dbReference type="EMBL" id="QBP13027.1"/>
    </source>
</evidence>
<evidence type="ECO:0000256" key="8">
    <source>
        <dbReference type="ARBA" id="ARBA00023136"/>
    </source>
</evidence>
<dbReference type="Proteomes" id="UP000253772">
    <property type="component" value="Chromosome c2"/>
</dbReference>
<dbReference type="InterPro" id="IPR013563">
    <property type="entry name" value="Oligopep_ABC_C"/>
</dbReference>
<dbReference type="FunFam" id="3.40.50.300:FF:000016">
    <property type="entry name" value="Oligopeptide ABC transporter ATP-binding component"/>
    <property type="match status" value="1"/>
</dbReference>
<sequence length="348" mass="37582">MTSTRKALPAGTPLLEVQDLHVRFDTLTGPARSVNGVSYTVRAGQTLGVVGESGCGKSVTALSIMRLLSTPPAHVTGAVLLDGTDLLTLGEREMRRIRGNRISMIFQEPMTSLNPVLTIGRQIAETVRLHQGASHAEALARAIDMLRLVQIPEPERRANEYPHQLSGGMRQRVMIALALACNPEVLIADEPTTALDVTIQAQILDLIRRLQQELGTGVVMITHDLGVVAESCHRVVVMYAGRKVEEANVADLFDRPLHPYTRALMASMPSMNTGSSRLTEIPGLVPSPQQPQRGCAFAPRCAQAQARCHTEIPRLSAQGADHFVACFAVEASQSDRVAPVDSTPETLA</sequence>
<dbReference type="CDD" id="cd03257">
    <property type="entry name" value="ABC_NikE_OppD_transporters"/>
    <property type="match status" value="1"/>
</dbReference>
<dbReference type="GO" id="GO:0005886">
    <property type="term" value="C:plasma membrane"/>
    <property type="evidence" value="ECO:0007669"/>
    <property type="project" value="UniProtKB-SubCell"/>
</dbReference>
<evidence type="ECO:0000256" key="2">
    <source>
        <dbReference type="ARBA" id="ARBA00005417"/>
    </source>
</evidence>
<dbReference type="AlphaFoldDB" id="A0A482J068"/>
<dbReference type="SUPFAM" id="SSF52540">
    <property type="entry name" value="P-loop containing nucleoside triphosphate hydrolases"/>
    <property type="match status" value="1"/>
</dbReference>
<dbReference type="InterPro" id="IPR003439">
    <property type="entry name" value="ABC_transporter-like_ATP-bd"/>
</dbReference>
<keyword evidence="4" id="KW-1003">Cell membrane</keyword>
<evidence type="ECO:0000256" key="7">
    <source>
        <dbReference type="ARBA" id="ARBA00022840"/>
    </source>
</evidence>
<dbReference type="PANTHER" id="PTHR43297:SF2">
    <property type="entry name" value="DIPEPTIDE TRANSPORT ATP-BINDING PROTEIN DPPD"/>
    <property type="match status" value="1"/>
</dbReference>
<dbReference type="GO" id="GO:0015833">
    <property type="term" value="P:peptide transport"/>
    <property type="evidence" value="ECO:0007669"/>
    <property type="project" value="InterPro"/>
</dbReference>
<evidence type="ECO:0000313" key="11">
    <source>
        <dbReference type="Proteomes" id="UP000253772"/>
    </source>
</evidence>
<dbReference type="NCBIfam" id="TIGR01727">
    <property type="entry name" value="oligo_HPY"/>
    <property type="match status" value="1"/>
</dbReference>
<dbReference type="InterPro" id="IPR003593">
    <property type="entry name" value="AAA+_ATPase"/>
</dbReference>
<keyword evidence="5" id="KW-0997">Cell inner membrane</keyword>
<dbReference type="PROSITE" id="PS50893">
    <property type="entry name" value="ABC_TRANSPORTER_2"/>
    <property type="match status" value="1"/>
</dbReference>
<dbReference type="Gene3D" id="3.40.50.300">
    <property type="entry name" value="P-loop containing nucleotide triphosphate hydrolases"/>
    <property type="match status" value="1"/>
</dbReference>
<dbReference type="SMART" id="SM00382">
    <property type="entry name" value="AAA"/>
    <property type="match status" value="1"/>
</dbReference>
<evidence type="ECO:0000256" key="4">
    <source>
        <dbReference type="ARBA" id="ARBA00022475"/>
    </source>
</evidence>
<proteinExistence type="inferred from homology"/>
<keyword evidence="8" id="KW-0472">Membrane</keyword>
<dbReference type="OrthoDB" id="9802772at2"/>
<dbReference type="InterPro" id="IPR050388">
    <property type="entry name" value="ABC_Ni/Peptide_Import"/>
</dbReference>
<keyword evidence="6" id="KW-0547">Nucleotide-binding</keyword>
<evidence type="ECO:0000256" key="6">
    <source>
        <dbReference type="ARBA" id="ARBA00022741"/>
    </source>
</evidence>
<dbReference type="GO" id="GO:0016887">
    <property type="term" value="F:ATP hydrolysis activity"/>
    <property type="evidence" value="ECO:0007669"/>
    <property type="project" value="InterPro"/>
</dbReference>
<accession>A0A482J068</accession>
<dbReference type="Pfam" id="PF00005">
    <property type="entry name" value="ABC_tran"/>
    <property type="match status" value="1"/>
</dbReference>
<evidence type="ECO:0000256" key="3">
    <source>
        <dbReference type="ARBA" id="ARBA00022448"/>
    </source>
</evidence>
<keyword evidence="3" id="KW-0813">Transport</keyword>
<dbReference type="PANTHER" id="PTHR43297">
    <property type="entry name" value="OLIGOPEPTIDE TRANSPORT ATP-BINDING PROTEIN APPD"/>
    <property type="match status" value="1"/>
</dbReference>
<reference evidence="10 11" key="1">
    <citation type="submission" date="2019-03" db="EMBL/GenBank/DDBJ databases">
        <title>Comparative insights into the high quality Complete genome sequence of highly metal resistant Cupriavidus metallidurans strain BS1 isolated from a gold-copper mine.</title>
        <authorList>
            <person name="Mazhar H.S."/>
            <person name="Rensing C."/>
        </authorList>
    </citation>
    <scope>NUCLEOTIDE SEQUENCE [LARGE SCALE GENOMIC DNA]</scope>
    <source>
        <strain evidence="10 11">BS1</strain>
    </source>
</reference>
<gene>
    <name evidence="10" type="ORF">DDF84_025605</name>
</gene>
<protein>
    <submittedName>
        <fullName evidence="10">ABC transporter ATP-binding protein</fullName>
    </submittedName>
</protein>
<evidence type="ECO:0000259" key="9">
    <source>
        <dbReference type="PROSITE" id="PS50893"/>
    </source>
</evidence>
<dbReference type="RefSeq" id="WP_024570967.1">
    <property type="nucleotide sequence ID" value="NZ_CP037901.1"/>
</dbReference>
<comment type="similarity">
    <text evidence="2">Belongs to the ABC transporter superfamily.</text>
</comment>
<evidence type="ECO:0000256" key="1">
    <source>
        <dbReference type="ARBA" id="ARBA00004417"/>
    </source>
</evidence>
<organism evidence="10 11">
    <name type="scientific">Cupriavidus metallidurans</name>
    <dbReference type="NCBI Taxonomy" id="119219"/>
    <lineage>
        <taxon>Bacteria</taxon>
        <taxon>Pseudomonadati</taxon>
        <taxon>Pseudomonadota</taxon>
        <taxon>Betaproteobacteria</taxon>
        <taxon>Burkholderiales</taxon>
        <taxon>Burkholderiaceae</taxon>
        <taxon>Cupriavidus</taxon>
    </lineage>
</organism>
<dbReference type="GO" id="GO:0055085">
    <property type="term" value="P:transmembrane transport"/>
    <property type="evidence" value="ECO:0007669"/>
    <property type="project" value="UniProtKB-ARBA"/>
</dbReference>
<keyword evidence="7 10" id="KW-0067">ATP-binding</keyword>
<comment type="subcellular location">
    <subcellularLocation>
        <location evidence="1">Cell inner membrane</location>
        <topology evidence="1">Peripheral membrane protein</topology>
    </subcellularLocation>
</comment>
<dbReference type="Pfam" id="PF08352">
    <property type="entry name" value="oligo_HPY"/>
    <property type="match status" value="1"/>
</dbReference>
<feature type="domain" description="ABC transporter" evidence="9">
    <location>
        <begin position="15"/>
        <end position="265"/>
    </location>
</feature>
<dbReference type="PROSITE" id="PS00211">
    <property type="entry name" value="ABC_TRANSPORTER_1"/>
    <property type="match status" value="1"/>
</dbReference>
<name>A0A482J068_9BURK</name>